<feature type="transmembrane region" description="Helical" evidence="8">
    <location>
        <begin position="459"/>
        <end position="476"/>
    </location>
</feature>
<feature type="transmembrane region" description="Helical" evidence="8">
    <location>
        <begin position="512"/>
        <end position="530"/>
    </location>
</feature>
<feature type="transmembrane region" description="Helical" evidence="8">
    <location>
        <begin position="102"/>
        <end position="119"/>
    </location>
</feature>
<feature type="region of interest" description="Disordered" evidence="7">
    <location>
        <begin position="552"/>
        <end position="575"/>
    </location>
</feature>
<evidence type="ECO:0000313" key="9">
    <source>
        <dbReference type="EMBL" id="CAD9517824.1"/>
    </source>
</evidence>
<gene>
    <name evidence="9" type="ORF">HTAM1171_LOCUS11877</name>
    <name evidence="10" type="ORF">HTAM1171_LOCUS11878</name>
</gene>
<dbReference type="InterPro" id="IPR037185">
    <property type="entry name" value="EmrE-like"/>
</dbReference>
<dbReference type="EMBL" id="HBGV01019180">
    <property type="protein sequence ID" value="CAD9517824.1"/>
    <property type="molecule type" value="Transcribed_RNA"/>
</dbReference>
<keyword evidence="4 8" id="KW-0812">Transmembrane</keyword>
<feature type="transmembrane region" description="Helical" evidence="8">
    <location>
        <begin position="67"/>
        <end position="90"/>
    </location>
</feature>
<feature type="region of interest" description="Disordered" evidence="7">
    <location>
        <begin position="142"/>
        <end position="172"/>
    </location>
</feature>
<dbReference type="InterPro" id="IPR009262">
    <property type="entry name" value="SLC35_F1/F2/F6"/>
</dbReference>
<keyword evidence="3" id="KW-0813">Transport</keyword>
<dbReference type="GO" id="GO:0016020">
    <property type="term" value="C:membrane"/>
    <property type="evidence" value="ECO:0007669"/>
    <property type="project" value="UniProtKB-SubCell"/>
</dbReference>
<evidence type="ECO:0000256" key="5">
    <source>
        <dbReference type="ARBA" id="ARBA00022989"/>
    </source>
</evidence>
<sequence>MKEQEAAQTAVGEASGESERREDDLYVTSYDVHGDDGDLSVAVSTSAASLANSVVEGTKHAMAHWKILLFGQAISFLVAGAAASSATLHLECELSAPTAQTAGVYVLLSVHCLFMWLHRSGCCPSAEMRSLSEETAELPDHIRHRRERRALNRSNDDDDDDDDNDGSDFDDPDGDIHHSDAELYIDPVLGAPADKHHDDAISEHAELEKTKLTGEHTGHTILGLPWLSIHAPWWAWLGIAFLDVEANYFTFLAMRYTTLTSVVLFGALAIPSAMLCSKLFLARHYRFVHLLGAGVCLLGVCTNVLADFEEIHAHNEEGAASEDEYGEAKNEQQPYPRRVLGDFLAISGGLLLGINDVLAEIAVKTFGGGWNEYCAMLGFFGIIISIIQLLILELEDISKFFSSDQEYHDGLKQAEMAAQDAFTPTDDFLGIDGIDDTMISEDIDGYDASDPIACHPSSGILLLVTYVIANYLHYVFVSRFLVISEAALLNLSLLTADLWSALFAVIAEDLRISQLFYLALILIISGVFLYETGPSPIVGAGPIEFDDHLSHPGQIGRRGSQRVSAGDDLEHRSIT</sequence>
<proteinExistence type="inferred from homology"/>
<feature type="transmembrane region" description="Helical" evidence="8">
    <location>
        <begin position="488"/>
        <end position="506"/>
    </location>
</feature>
<dbReference type="PANTHER" id="PTHR14233:SF4">
    <property type="entry name" value="SOLUTE CARRIER FAMILY 35 MEMBER F2"/>
    <property type="match status" value="1"/>
</dbReference>
<dbReference type="EMBL" id="HBGV01019181">
    <property type="protein sequence ID" value="CAD9517829.1"/>
    <property type="molecule type" value="Transcribed_RNA"/>
</dbReference>
<feature type="transmembrane region" description="Helical" evidence="8">
    <location>
        <begin position="221"/>
        <end position="242"/>
    </location>
</feature>
<feature type="transmembrane region" description="Helical" evidence="8">
    <location>
        <begin position="287"/>
        <end position="306"/>
    </location>
</feature>
<evidence type="ECO:0000313" key="10">
    <source>
        <dbReference type="EMBL" id="CAD9517829.1"/>
    </source>
</evidence>
<keyword evidence="6 8" id="KW-0472">Membrane</keyword>
<dbReference type="Pfam" id="PF06027">
    <property type="entry name" value="SLC35F"/>
    <property type="match status" value="2"/>
</dbReference>
<evidence type="ECO:0000256" key="2">
    <source>
        <dbReference type="ARBA" id="ARBA00007863"/>
    </source>
</evidence>
<accession>A0A6U0HVD0</accession>
<name>A0A6U0HVD0_9STRA</name>
<dbReference type="PANTHER" id="PTHR14233">
    <property type="entry name" value="DUF914-RELATED"/>
    <property type="match status" value="1"/>
</dbReference>
<feature type="transmembrane region" description="Helical" evidence="8">
    <location>
        <begin position="254"/>
        <end position="275"/>
    </location>
</feature>
<feature type="compositionally biased region" description="Acidic residues" evidence="7">
    <location>
        <begin position="156"/>
        <end position="172"/>
    </location>
</feature>
<feature type="region of interest" description="Disordered" evidence="7">
    <location>
        <begin position="1"/>
        <end position="21"/>
    </location>
</feature>
<dbReference type="SUPFAM" id="SSF103481">
    <property type="entry name" value="Multidrug resistance efflux transporter EmrE"/>
    <property type="match status" value="1"/>
</dbReference>
<feature type="transmembrane region" description="Helical" evidence="8">
    <location>
        <begin position="373"/>
        <end position="392"/>
    </location>
</feature>
<comment type="similarity">
    <text evidence="2">Belongs to the SLC35F solute transporter family.</text>
</comment>
<evidence type="ECO:0000256" key="7">
    <source>
        <dbReference type="SAM" id="MobiDB-lite"/>
    </source>
</evidence>
<organism evidence="10">
    <name type="scientific">Helicotheca tamesis</name>
    <dbReference type="NCBI Taxonomy" id="374047"/>
    <lineage>
        <taxon>Eukaryota</taxon>
        <taxon>Sar</taxon>
        <taxon>Stramenopiles</taxon>
        <taxon>Ochrophyta</taxon>
        <taxon>Bacillariophyta</taxon>
        <taxon>Mediophyceae</taxon>
        <taxon>Lithodesmiophycidae</taxon>
        <taxon>Lithodesmiales</taxon>
        <taxon>Lithodesmiaceae</taxon>
        <taxon>Helicotheca</taxon>
    </lineage>
</organism>
<dbReference type="GO" id="GO:0022857">
    <property type="term" value="F:transmembrane transporter activity"/>
    <property type="evidence" value="ECO:0007669"/>
    <property type="project" value="InterPro"/>
</dbReference>
<evidence type="ECO:0000256" key="8">
    <source>
        <dbReference type="SAM" id="Phobius"/>
    </source>
</evidence>
<reference evidence="10" key="1">
    <citation type="submission" date="2021-01" db="EMBL/GenBank/DDBJ databases">
        <authorList>
            <person name="Corre E."/>
            <person name="Pelletier E."/>
            <person name="Niang G."/>
            <person name="Scheremetjew M."/>
            <person name="Finn R."/>
            <person name="Kale V."/>
            <person name="Holt S."/>
            <person name="Cochrane G."/>
            <person name="Meng A."/>
            <person name="Brown T."/>
            <person name="Cohen L."/>
        </authorList>
    </citation>
    <scope>NUCLEOTIDE SEQUENCE</scope>
    <source>
        <strain evidence="10">CCMP826</strain>
    </source>
</reference>
<comment type="subcellular location">
    <subcellularLocation>
        <location evidence="1">Membrane</location>
        <topology evidence="1">Multi-pass membrane protein</topology>
    </subcellularLocation>
</comment>
<dbReference type="AlphaFoldDB" id="A0A6U0HVD0"/>
<evidence type="ECO:0000256" key="1">
    <source>
        <dbReference type="ARBA" id="ARBA00004141"/>
    </source>
</evidence>
<dbReference type="InterPro" id="IPR052221">
    <property type="entry name" value="SLC35F_Transporter"/>
</dbReference>
<evidence type="ECO:0000256" key="3">
    <source>
        <dbReference type="ARBA" id="ARBA00022448"/>
    </source>
</evidence>
<feature type="transmembrane region" description="Helical" evidence="8">
    <location>
        <begin position="343"/>
        <end position="361"/>
    </location>
</feature>
<keyword evidence="5 8" id="KW-1133">Transmembrane helix</keyword>
<evidence type="ECO:0000256" key="4">
    <source>
        <dbReference type="ARBA" id="ARBA00022692"/>
    </source>
</evidence>
<protein>
    <submittedName>
        <fullName evidence="10">Uncharacterized protein</fullName>
    </submittedName>
</protein>
<evidence type="ECO:0000256" key="6">
    <source>
        <dbReference type="ARBA" id="ARBA00023136"/>
    </source>
</evidence>